<evidence type="ECO:0000256" key="1">
    <source>
        <dbReference type="SAM" id="MobiDB-lite"/>
    </source>
</evidence>
<feature type="region of interest" description="Disordered" evidence="1">
    <location>
        <begin position="1"/>
        <end position="25"/>
    </location>
</feature>
<accession>A0ABD2JFV6</accession>
<gene>
    <name evidence="3" type="ORF">niasHS_006878</name>
</gene>
<comment type="caution">
    <text evidence="3">The sequence shown here is derived from an EMBL/GenBank/DDBJ whole genome shotgun (WGS) entry which is preliminary data.</text>
</comment>
<protein>
    <submittedName>
        <fullName evidence="3">Uncharacterized protein</fullName>
    </submittedName>
</protein>
<name>A0ABD2JFV6_HETSC</name>
<evidence type="ECO:0000256" key="2">
    <source>
        <dbReference type="SAM" id="Phobius"/>
    </source>
</evidence>
<proteinExistence type="predicted"/>
<feature type="transmembrane region" description="Helical" evidence="2">
    <location>
        <begin position="45"/>
        <end position="65"/>
    </location>
</feature>
<reference evidence="3 4" key="1">
    <citation type="submission" date="2024-10" db="EMBL/GenBank/DDBJ databases">
        <authorList>
            <person name="Kim D."/>
        </authorList>
    </citation>
    <scope>NUCLEOTIDE SEQUENCE [LARGE SCALE GENOMIC DNA]</scope>
    <source>
        <strain evidence="3">Taebaek</strain>
    </source>
</reference>
<keyword evidence="4" id="KW-1185">Reference proteome</keyword>
<evidence type="ECO:0000313" key="4">
    <source>
        <dbReference type="Proteomes" id="UP001620645"/>
    </source>
</evidence>
<keyword evidence="2" id="KW-0472">Membrane</keyword>
<keyword evidence="2" id="KW-0812">Transmembrane</keyword>
<keyword evidence="2" id="KW-1133">Transmembrane helix</keyword>
<dbReference type="AlphaFoldDB" id="A0ABD2JFV6"/>
<feature type="transmembrane region" description="Helical" evidence="2">
    <location>
        <begin position="126"/>
        <end position="149"/>
    </location>
</feature>
<evidence type="ECO:0000313" key="3">
    <source>
        <dbReference type="EMBL" id="KAL3089494.1"/>
    </source>
</evidence>
<sequence length="194" mass="22227">MPPFDAKVPKMKTAPAETQSDRKTSKETRSIEVIKKLWLDSIGRFLTIVWTTGCVLIIANFLLCVEQDINIVENDWRLHLPSGGTSPVIADGIINEMKTDGFWKKEKTEEKRCCANYKRMTAQLFVILYMLLLQSYSGSLLVQLAYWLLENHLLEQFDQLMDSIGGGTPHSHSYRPMSAAQRQMQRRRMFGEGP</sequence>
<dbReference type="Proteomes" id="UP001620645">
    <property type="component" value="Unassembled WGS sequence"/>
</dbReference>
<organism evidence="3 4">
    <name type="scientific">Heterodera schachtii</name>
    <name type="common">Sugarbeet cyst nematode worm</name>
    <name type="synonym">Tylenchus schachtii</name>
    <dbReference type="NCBI Taxonomy" id="97005"/>
    <lineage>
        <taxon>Eukaryota</taxon>
        <taxon>Metazoa</taxon>
        <taxon>Ecdysozoa</taxon>
        <taxon>Nematoda</taxon>
        <taxon>Chromadorea</taxon>
        <taxon>Rhabditida</taxon>
        <taxon>Tylenchina</taxon>
        <taxon>Tylenchomorpha</taxon>
        <taxon>Tylenchoidea</taxon>
        <taxon>Heteroderidae</taxon>
        <taxon>Heteroderinae</taxon>
        <taxon>Heterodera</taxon>
    </lineage>
</organism>
<dbReference type="EMBL" id="JBICCN010000144">
    <property type="protein sequence ID" value="KAL3089494.1"/>
    <property type="molecule type" value="Genomic_DNA"/>
</dbReference>